<dbReference type="AlphaFoldDB" id="A0A016UHE9"/>
<protein>
    <submittedName>
        <fullName evidence="1">Uncharacterized protein</fullName>
    </submittedName>
</protein>
<keyword evidence="2" id="KW-1185">Reference proteome</keyword>
<organism evidence="1 2">
    <name type="scientific">Ancylostoma ceylanicum</name>
    <dbReference type="NCBI Taxonomy" id="53326"/>
    <lineage>
        <taxon>Eukaryota</taxon>
        <taxon>Metazoa</taxon>
        <taxon>Ecdysozoa</taxon>
        <taxon>Nematoda</taxon>
        <taxon>Chromadorea</taxon>
        <taxon>Rhabditida</taxon>
        <taxon>Rhabditina</taxon>
        <taxon>Rhabditomorpha</taxon>
        <taxon>Strongyloidea</taxon>
        <taxon>Ancylostomatidae</taxon>
        <taxon>Ancylostomatinae</taxon>
        <taxon>Ancylostoma</taxon>
    </lineage>
</organism>
<evidence type="ECO:0000313" key="2">
    <source>
        <dbReference type="Proteomes" id="UP000024635"/>
    </source>
</evidence>
<proteinExistence type="predicted"/>
<dbReference type="OrthoDB" id="5840065at2759"/>
<name>A0A016UHE9_9BILA</name>
<gene>
    <name evidence="1" type="primary">Acey_s0042.g666</name>
    <name evidence="1" type="ORF">Y032_0042g666</name>
</gene>
<accession>A0A016UHE9</accession>
<dbReference type="EMBL" id="JARK01001378">
    <property type="protein sequence ID" value="EYC14023.1"/>
    <property type="molecule type" value="Genomic_DNA"/>
</dbReference>
<comment type="caution">
    <text evidence="1">The sequence shown here is derived from an EMBL/GenBank/DDBJ whole genome shotgun (WGS) entry which is preliminary data.</text>
</comment>
<reference evidence="2" key="1">
    <citation type="journal article" date="2015" name="Nat. Genet.">
        <title>The genome and transcriptome of the zoonotic hookworm Ancylostoma ceylanicum identify infection-specific gene families.</title>
        <authorList>
            <person name="Schwarz E.M."/>
            <person name="Hu Y."/>
            <person name="Antoshechkin I."/>
            <person name="Miller M.M."/>
            <person name="Sternberg P.W."/>
            <person name="Aroian R.V."/>
        </authorList>
    </citation>
    <scope>NUCLEOTIDE SEQUENCE</scope>
    <source>
        <strain evidence="2">HY135</strain>
    </source>
</reference>
<dbReference type="Proteomes" id="UP000024635">
    <property type="component" value="Unassembled WGS sequence"/>
</dbReference>
<sequence>MCSKWERKCAEKWPNHYSCRMLHRKCNAHNPLIQPISGLKPGNSTNLEESVEIKDRGKILEQCQKWKKTCTKKYPGHYSCRQYRRRCKQ</sequence>
<evidence type="ECO:0000313" key="1">
    <source>
        <dbReference type="EMBL" id="EYC14023.1"/>
    </source>
</evidence>